<comment type="subcellular location">
    <subcellularLocation>
        <location evidence="1">Cell inner membrane</location>
    </subcellularLocation>
</comment>
<evidence type="ECO:0000256" key="4">
    <source>
        <dbReference type="ARBA" id="ARBA00022679"/>
    </source>
</evidence>
<dbReference type="CDD" id="cd07984">
    <property type="entry name" value="LPLAT_LABLAT-like"/>
    <property type="match status" value="1"/>
</dbReference>
<keyword evidence="9" id="KW-1185">Reference proteome</keyword>
<evidence type="ECO:0000256" key="6">
    <source>
        <dbReference type="ARBA" id="ARBA00023315"/>
    </source>
</evidence>
<dbReference type="Proteomes" id="UP001168528">
    <property type="component" value="Unassembled WGS sequence"/>
</dbReference>
<keyword evidence="6 8" id="KW-0012">Acyltransferase</keyword>
<reference evidence="8" key="1">
    <citation type="submission" date="2023-07" db="EMBL/GenBank/DDBJ databases">
        <title>The genome sequence of Rhodocytophaga aerolata KACC 12507.</title>
        <authorList>
            <person name="Zhang X."/>
        </authorList>
    </citation>
    <scope>NUCLEOTIDE SEQUENCE</scope>
    <source>
        <strain evidence="8">KACC 12507</strain>
    </source>
</reference>
<comment type="caution">
    <text evidence="8">The sequence shown here is derived from an EMBL/GenBank/DDBJ whole genome shotgun (WGS) entry which is preliminary data.</text>
</comment>
<organism evidence="8 9">
    <name type="scientific">Rhodocytophaga aerolata</name>
    <dbReference type="NCBI Taxonomy" id="455078"/>
    <lineage>
        <taxon>Bacteria</taxon>
        <taxon>Pseudomonadati</taxon>
        <taxon>Bacteroidota</taxon>
        <taxon>Cytophagia</taxon>
        <taxon>Cytophagales</taxon>
        <taxon>Rhodocytophagaceae</taxon>
        <taxon>Rhodocytophaga</taxon>
    </lineage>
</organism>
<dbReference type="RefSeq" id="WP_302041100.1">
    <property type="nucleotide sequence ID" value="NZ_JAUKPO010000028.1"/>
</dbReference>
<keyword evidence="7" id="KW-1133">Transmembrane helix</keyword>
<evidence type="ECO:0000256" key="3">
    <source>
        <dbReference type="ARBA" id="ARBA00022519"/>
    </source>
</evidence>
<accession>A0ABT8RGM2</accession>
<dbReference type="PANTHER" id="PTHR30606:SF10">
    <property type="entry name" value="PHOSPHATIDYLINOSITOL MANNOSIDE ACYLTRANSFERASE"/>
    <property type="match status" value="1"/>
</dbReference>
<gene>
    <name evidence="8" type="ORF">Q0590_28725</name>
</gene>
<feature type="transmembrane region" description="Helical" evidence="7">
    <location>
        <begin position="12"/>
        <end position="30"/>
    </location>
</feature>
<keyword evidence="2" id="KW-1003">Cell membrane</keyword>
<name>A0ABT8RGM2_9BACT</name>
<dbReference type="Pfam" id="PF03279">
    <property type="entry name" value="Lip_A_acyltrans"/>
    <property type="match status" value="1"/>
</dbReference>
<evidence type="ECO:0000256" key="2">
    <source>
        <dbReference type="ARBA" id="ARBA00022475"/>
    </source>
</evidence>
<evidence type="ECO:0000313" key="8">
    <source>
        <dbReference type="EMBL" id="MDO1450298.1"/>
    </source>
</evidence>
<evidence type="ECO:0000256" key="1">
    <source>
        <dbReference type="ARBA" id="ARBA00004533"/>
    </source>
</evidence>
<keyword evidence="3" id="KW-0997">Cell inner membrane</keyword>
<evidence type="ECO:0000256" key="5">
    <source>
        <dbReference type="ARBA" id="ARBA00023136"/>
    </source>
</evidence>
<protein>
    <submittedName>
        <fullName evidence="8">Lysophospholipid acyltransferase family protein</fullName>
    </submittedName>
</protein>
<dbReference type="PANTHER" id="PTHR30606">
    <property type="entry name" value="LIPID A BIOSYNTHESIS LAUROYL ACYLTRANSFERASE"/>
    <property type="match status" value="1"/>
</dbReference>
<sequence>MFLITSISRLPFRVLYALSDCLFFVLYYVLKYRREVVKRNLVNAFPEKSTEEIGLIAKEFYRNLTDVIVETVKALTISDQELNSRIHVLNFDACMRELTNNQSIIVMASHQANWEWLQLVFSANLAKKHIAVDAVYKPLHNQFSERLMLAIRTRFGSYPLPMNKLPREIVSRRPITRIIAMVADQMPAPETAYWTQFLNQDTPFFTGAAKIAQRTGYPVFYVGMRRIRRGYYEVYAHPLKVEPVTSNLDHSIIEAYVQEVEKAIKLSPAQWLWSHKRWKHKRAKTIVDEGQ</sequence>
<dbReference type="GO" id="GO:0016746">
    <property type="term" value="F:acyltransferase activity"/>
    <property type="evidence" value="ECO:0007669"/>
    <property type="project" value="UniProtKB-KW"/>
</dbReference>
<keyword evidence="5 7" id="KW-0472">Membrane</keyword>
<proteinExistence type="predicted"/>
<dbReference type="EMBL" id="JAUKPO010000028">
    <property type="protein sequence ID" value="MDO1450298.1"/>
    <property type="molecule type" value="Genomic_DNA"/>
</dbReference>
<dbReference type="InterPro" id="IPR004960">
    <property type="entry name" value="LipA_acyltrans"/>
</dbReference>
<evidence type="ECO:0000313" key="9">
    <source>
        <dbReference type="Proteomes" id="UP001168528"/>
    </source>
</evidence>
<keyword evidence="4" id="KW-0808">Transferase</keyword>
<keyword evidence="7" id="KW-0812">Transmembrane</keyword>
<evidence type="ECO:0000256" key="7">
    <source>
        <dbReference type="SAM" id="Phobius"/>
    </source>
</evidence>